<dbReference type="EMBL" id="JAFLWI010000005">
    <property type="protein sequence ID" value="MBO0481534.1"/>
    <property type="molecule type" value="Genomic_DNA"/>
</dbReference>
<dbReference type="InterPro" id="IPR001387">
    <property type="entry name" value="Cro/C1-type_HTH"/>
</dbReference>
<dbReference type="SMART" id="SM00530">
    <property type="entry name" value="HTH_XRE"/>
    <property type="match status" value="1"/>
</dbReference>
<sequence>MSRVDDYIQKKSLEDKDWKSSFEEEYNKLRMSAIMTELRESTGMNKSQFAELVGKPRTTIDRIEKGKMNPSTELMDEIATRAGKKLVIKIVDINANESVYS</sequence>
<dbReference type="Pfam" id="PF01381">
    <property type="entry name" value="HTH_3"/>
    <property type="match status" value="1"/>
</dbReference>
<evidence type="ECO:0000259" key="1">
    <source>
        <dbReference type="PROSITE" id="PS50943"/>
    </source>
</evidence>
<organism evidence="2 3">
    <name type="scientific">Candidatus Enterococcus courvalinii</name>
    <dbReference type="NCBI Taxonomy" id="2815329"/>
    <lineage>
        <taxon>Bacteria</taxon>
        <taxon>Bacillati</taxon>
        <taxon>Bacillota</taxon>
        <taxon>Bacilli</taxon>
        <taxon>Lactobacillales</taxon>
        <taxon>Enterococcaceae</taxon>
        <taxon>Enterococcus</taxon>
    </lineage>
</organism>
<protein>
    <submittedName>
        <fullName evidence="2">Helix-turn-helix transcriptional regulator</fullName>
    </submittedName>
</protein>
<evidence type="ECO:0000313" key="2">
    <source>
        <dbReference type="EMBL" id="MBO0481534.1"/>
    </source>
</evidence>
<dbReference type="PROSITE" id="PS50943">
    <property type="entry name" value="HTH_CROC1"/>
    <property type="match status" value="1"/>
</dbReference>
<feature type="domain" description="HTH cro/C1-type" evidence="1">
    <location>
        <begin position="35"/>
        <end position="93"/>
    </location>
</feature>
<dbReference type="Proteomes" id="UP000664832">
    <property type="component" value="Unassembled WGS sequence"/>
</dbReference>
<dbReference type="SUPFAM" id="SSF47413">
    <property type="entry name" value="lambda repressor-like DNA-binding domains"/>
    <property type="match status" value="1"/>
</dbReference>
<dbReference type="Gene3D" id="1.10.260.40">
    <property type="entry name" value="lambda repressor-like DNA-binding domains"/>
    <property type="match status" value="1"/>
</dbReference>
<name>A0ABS3HYJ5_9ENTE</name>
<keyword evidence="3" id="KW-1185">Reference proteome</keyword>
<accession>A0ABS3HYJ5</accession>
<reference evidence="2 3" key="1">
    <citation type="submission" date="2021-03" db="EMBL/GenBank/DDBJ databases">
        <title>Enterococcal diversity collection.</title>
        <authorList>
            <person name="Gilmore M.S."/>
            <person name="Schwartzman J."/>
            <person name="Van Tyne D."/>
            <person name="Martin M."/>
            <person name="Earl A.M."/>
            <person name="Manson A.L."/>
            <person name="Straub T."/>
            <person name="Salamzade R."/>
            <person name="Saavedra J."/>
            <person name="Lebreton F."/>
            <person name="Prichula J."/>
            <person name="Schaufler K."/>
            <person name="Gaca A."/>
            <person name="Sgardioli B."/>
            <person name="Wagenaar J."/>
            <person name="Strong T."/>
        </authorList>
    </citation>
    <scope>NUCLEOTIDE SEQUENCE [LARGE SCALE GENOMIC DNA]</scope>
    <source>
        <strain evidence="2 3">MSG2901</strain>
    </source>
</reference>
<dbReference type="RefSeq" id="WP_206898352.1">
    <property type="nucleotide sequence ID" value="NZ_JAFLWI010000005.1"/>
</dbReference>
<gene>
    <name evidence="2" type="ORF">JZO71_04235</name>
</gene>
<dbReference type="InterPro" id="IPR010982">
    <property type="entry name" value="Lambda_DNA-bd_dom_sf"/>
</dbReference>
<evidence type="ECO:0000313" key="3">
    <source>
        <dbReference type="Proteomes" id="UP000664832"/>
    </source>
</evidence>
<proteinExistence type="predicted"/>
<comment type="caution">
    <text evidence="2">The sequence shown here is derived from an EMBL/GenBank/DDBJ whole genome shotgun (WGS) entry which is preliminary data.</text>
</comment>
<dbReference type="CDD" id="cd00093">
    <property type="entry name" value="HTH_XRE"/>
    <property type="match status" value="1"/>
</dbReference>